<protein>
    <recommendedName>
        <fullName evidence="7">BAH domain-containing protein</fullName>
    </recommendedName>
</protein>
<dbReference type="PROSITE" id="PS50102">
    <property type="entry name" value="RRM"/>
    <property type="match status" value="1"/>
</dbReference>
<feature type="region of interest" description="Disordered" evidence="2">
    <location>
        <begin position="261"/>
        <end position="318"/>
    </location>
</feature>
<dbReference type="GO" id="GO:0003723">
    <property type="term" value="F:RNA binding"/>
    <property type="evidence" value="ECO:0007669"/>
    <property type="project" value="UniProtKB-UniRule"/>
</dbReference>
<evidence type="ECO:0000256" key="1">
    <source>
        <dbReference type="PROSITE-ProRule" id="PRU00176"/>
    </source>
</evidence>
<sequence length="741" mass="82058">MSEAKDNEIGDIDFAWGIKRGRGGQKKEVQFYDSFTYGGVEYFLYDSVYLFKEGEGKPYIGKLIKIWEHTTTNARKVKVLWFFYPWEISNYLNGENVLENELFLASGVGKGLANINPLFVEDHVCEQLEISNVVYGASKGTSEAIAGKCNVVCISKDERNRQPSAQELKMAHHVFYRTFDVQNHTVSDTLGETIAMTEVNLLLNKNDFQSLDLCVVDSGNTAVCLEESLISYKYILGADGTMERDASIGSLLLKDKQEAKSSLDKSKRHHVRNTDVDEPDNSDLVAGREKMLVNKDPKGVDEDENYDDKGLKGDGNADVPDGLGLVVLPVTEAASASSGQKRSRAPDSKKNDVNEKGVVPPVAAADNKKSKLVKDNHQAIVAGAKVKSDHSDDKPFKKIKIIGTDLLSSANGGTSTPKSATVVSNKGSQSAVGVGIDSNKRGRLIKESNVISIGLSKKLKSEDKSDDKLLDVSAKQSQDKEGSAALYISANKASQSFNGDAETDDKGKFSRKIAGTSNGLSKKLKSNSMVGDKSNDNLRKALIKNPKDEEAYGCVKQVTQRPPPWEERMKDAHDQGRLVLLQNLDPTFTSSDVENIVWHGFGESCNAKVVQHNATSSRRFGQAFVIFKTRDLAEKIIKRLDKECLMLQNGRPLVGSRYGLCFPGKPSQFPGHLIVDKLRHQMQRETRDAVSTSHSAQPNTLEYEMALEWRLLQERSELSWKMLYKKQEEQIKKIMANEKSK</sequence>
<accession>A0A803MD72</accession>
<dbReference type="Pfam" id="PF00076">
    <property type="entry name" value="RRM_1"/>
    <property type="match status" value="1"/>
</dbReference>
<evidence type="ECO:0000259" key="4">
    <source>
        <dbReference type="PROSITE" id="PS51038"/>
    </source>
</evidence>
<dbReference type="EnsemblPlants" id="AUR62027415-RA">
    <property type="protein sequence ID" value="AUR62027415-RA:cds"/>
    <property type="gene ID" value="AUR62027415"/>
</dbReference>
<dbReference type="InterPro" id="IPR001025">
    <property type="entry name" value="BAH_dom"/>
</dbReference>
<keyword evidence="1" id="KW-0694">RNA-binding</keyword>
<feature type="domain" description="RRM" evidence="3">
    <location>
        <begin position="577"/>
        <end position="653"/>
    </location>
</feature>
<dbReference type="PROSITE" id="PS51038">
    <property type="entry name" value="BAH"/>
    <property type="match status" value="1"/>
</dbReference>
<dbReference type="Gene3D" id="2.30.30.490">
    <property type="match status" value="1"/>
</dbReference>
<dbReference type="Proteomes" id="UP000596660">
    <property type="component" value="Unplaced"/>
</dbReference>
<dbReference type="InterPro" id="IPR043151">
    <property type="entry name" value="BAH_sf"/>
</dbReference>
<dbReference type="PANTHER" id="PTHR47073">
    <property type="entry name" value="PROTEIN ANTI-SILENCING 1"/>
    <property type="match status" value="1"/>
</dbReference>
<evidence type="ECO:0000313" key="6">
    <source>
        <dbReference type="Proteomes" id="UP000596660"/>
    </source>
</evidence>
<dbReference type="SUPFAM" id="SSF54928">
    <property type="entry name" value="RNA-binding domain, RBD"/>
    <property type="match status" value="1"/>
</dbReference>
<name>A0A803MD72_CHEQI</name>
<dbReference type="GO" id="GO:0003682">
    <property type="term" value="F:chromatin binding"/>
    <property type="evidence" value="ECO:0007669"/>
    <property type="project" value="InterPro"/>
</dbReference>
<dbReference type="Gramene" id="AUR62027415-RA">
    <property type="protein sequence ID" value="AUR62027415-RA:cds"/>
    <property type="gene ID" value="AUR62027415"/>
</dbReference>
<feature type="compositionally biased region" description="Basic and acidic residues" evidence="2">
    <location>
        <begin position="286"/>
        <end position="300"/>
    </location>
</feature>
<dbReference type="InterPro" id="IPR035979">
    <property type="entry name" value="RBD_domain_sf"/>
</dbReference>
<dbReference type="OMA" id="VENIVWH"/>
<dbReference type="InterPro" id="IPR000504">
    <property type="entry name" value="RRM_dom"/>
</dbReference>
<dbReference type="PANTHER" id="PTHR47073:SF2">
    <property type="entry name" value="PROTEIN ANTI-SILENCING 1"/>
    <property type="match status" value="1"/>
</dbReference>
<reference evidence="5" key="2">
    <citation type="submission" date="2021-03" db="UniProtKB">
        <authorList>
            <consortium name="EnsemblPlants"/>
        </authorList>
    </citation>
    <scope>IDENTIFICATION</scope>
</reference>
<evidence type="ECO:0000313" key="5">
    <source>
        <dbReference type="EnsemblPlants" id="AUR62027415-RA:cds"/>
    </source>
</evidence>
<evidence type="ECO:0000259" key="3">
    <source>
        <dbReference type="PROSITE" id="PS50102"/>
    </source>
</evidence>
<dbReference type="FunFam" id="2.30.30.490:FF:000017">
    <property type="entry name" value="Bromo-adjacent homology (BAH) domain-containing protein"/>
    <property type="match status" value="1"/>
</dbReference>
<reference evidence="5" key="1">
    <citation type="journal article" date="2017" name="Nature">
        <title>The genome of Chenopodium quinoa.</title>
        <authorList>
            <person name="Jarvis D.E."/>
            <person name="Ho Y.S."/>
            <person name="Lightfoot D.J."/>
            <person name="Schmoeckel S.M."/>
            <person name="Li B."/>
            <person name="Borm T.J.A."/>
            <person name="Ohyanagi H."/>
            <person name="Mineta K."/>
            <person name="Michell C.T."/>
            <person name="Saber N."/>
            <person name="Kharbatia N.M."/>
            <person name="Rupper R.R."/>
            <person name="Sharp A.R."/>
            <person name="Dally N."/>
            <person name="Boughton B.A."/>
            <person name="Woo Y.H."/>
            <person name="Gao G."/>
            <person name="Schijlen E.G.W.M."/>
            <person name="Guo X."/>
            <person name="Momin A.A."/>
            <person name="Negrao S."/>
            <person name="Al-Babili S."/>
            <person name="Gehring C."/>
            <person name="Roessner U."/>
            <person name="Jung C."/>
            <person name="Murphy K."/>
            <person name="Arold S.T."/>
            <person name="Gojobori T."/>
            <person name="van der Linden C.G."/>
            <person name="van Loo E.N."/>
            <person name="Jellen E.N."/>
            <person name="Maughan P.J."/>
            <person name="Tester M."/>
        </authorList>
    </citation>
    <scope>NUCLEOTIDE SEQUENCE [LARGE SCALE GENOMIC DNA]</scope>
    <source>
        <strain evidence="5">cv. PI 614886</strain>
    </source>
</reference>
<feature type="compositionally biased region" description="Basic and acidic residues" evidence="2">
    <location>
        <begin position="344"/>
        <end position="355"/>
    </location>
</feature>
<feature type="domain" description="BAH" evidence="4">
    <location>
        <begin position="40"/>
        <end position="190"/>
    </location>
</feature>
<evidence type="ECO:0000256" key="2">
    <source>
        <dbReference type="SAM" id="MobiDB-lite"/>
    </source>
</evidence>
<organism evidence="5 6">
    <name type="scientific">Chenopodium quinoa</name>
    <name type="common">Quinoa</name>
    <dbReference type="NCBI Taxonomy" id="63459"/>
    <lineage>
        <taxon>Eukaryota</taxon>
        <taxon>Viridiplantae</taxon>
        <taxon>Streptophyta</taxon>
        <taxon>Embryophyta</taxon>
        <taxon>Tracheophyta</taxon>
        <taxon>Spermatophyta</taxon>
        <taxon>Magnoliopsida</taxon>
        <taxon>eudicotyledons</taxon>
        <taxon>Gunneridae</taxon>
        <taxon>Pentapetalae</taxon>
        <taxon>Caryophyllales</taxon>
        <taxon>Chenopodiaceae</taxon>
        <taxon>Chenopodioideae</taxon>
        <taxon>Atripliceae</taxon>
        <taxon>Chenopodium</taxon>
    </lineage>
</organism>
<proteinExistence type="predicted"/>
<dbReference type="InterPro" id="IPR012677">
    <property type="entry name" value="Nucleotide-bd_a/b_plait_sf"/>
</dbReference>
<dbReference type="AlphaFoldDB" id="A0A803MD72"/>
<dbReference type="Gene3D" id="3.30.70.330">
    <property type="match status" value="1"/>
</dbReference>
<keyword evidence="6" id="KW-1185">Reference proteome</keyword>
<evidence type="ECO:0008006" key="7">
    <source>
        <dbReference type="Google" id="ProtNLM"/>
    </source>
</evidence>
<dbReference type="CDD" id="cd00590">
    <property type="entry name" value="RRM_SF"/>
    <property type="match status" value="1"/>
</dbReference>
<feature type="region of interest" description="Disordered" evidence="2">
    <location>
        <begin position="333"/>
        <end position="357"/>
    </location>
</feature>